<organism evidence="1">
    <name type="scientific">viral metagenome</name>
    <dbReference type="NCBI Taxonomy" id="1070528"/>
    <lineage>
        <taxon>unclassified sequences</taxon>
        <taxon>metagenomes</taxon>
        <taxon>organismal metagenomes</taxon>
    </lineage>
</organism>
<evidence type="ECO:0000313" key="1">
    <source>
        <dbReference type="EMBL" id="QHU18192.1"/>
    </source>
</evidence>
<sequence length="509" mass="54219">MRGDLILISGILLLILFAVVFFVNNTRKEGFSDTIMEKVQDRTNPLAMQRTPSADVGLSEASGSSLRTLSQAALNTNTYDASGNSDAFPVNTLSPRIDNENSFLGLVSFCKETAEKSADSGTSPFSNPKFAEVCGMCMSSGTLVTGENFSSPTGVVVYKEDKQNAIASQKDNKFRYPRPIPSVNSATCVGAVLDDDSKPPVLVIDDRAYQDVVKRDACKAQQWYGNSCGQCVSDSTSWSYVKDSSQGGGVYEILFWLYGSGNVQVFVGGNAIGNIQALDPTAAIVLSAGAVAEGTPFQVKITTNPPVLDASGNPIPAAPQNLFFYGAIQSTLPNGKPFFMALDNLIEVDQVTGSSPRRLTSQFFGDVGLTLISFVPTILRLNAGQDPLPAQMILNGSIPLTFINPDQIAFYDCAASPFTMVQKNGELLINRGDSCLNPAGQGPDTYTKECLQSRIVSSGCSTQGSWYLKGLPTSVTAGKNIGDIGTWMAKNIVKSMKDPEIATGCYGSS</sequence>
<dbReference type="AlphaFoldDB" id="A0A6C0KJK1"/>
<accession>A0A6C0KJK1</accession>
<name>A0A6C0KJK1_9ZZZZ</name>
<protein>
    <submittedName>
        <fullName evidence="1">Uncharacterized protein</fullName>
    </submittedName>
</protein>
<reference evidence="1" key="1">
    <citation type="journal article" date="2020" name="Nature">
        <title>Giant virus diversity and host interactions through global metagenomics.</title>
        <authorList>
            <person name="Schulz F."/>
            <person name="Roux S."/>
            <person name="Paez-Espino D."/>
            <person name="Jungbluth S."/>
            <person name="Walsh D.A."/>
            <person name="Denef V.J."/>
            <person name="McMahon K.D."/>
            <person name="Konstantinidis K.T."/>
            <person name="Eloe-Fadrosh E.A."/>
            <person name="Kyrpides N.C."/>
            <person name="Woyke T."/>
        </authorList>
    </citation>
    <scope>NUCLEOTIDE SEQUENCE</scope>
    <source>
        <strain evidence="1">GVMAG-S-3300013006-138</strain>
    </source>
</reference>
<proteinExistence type="predicted"/>
<dbReference type="EMBL" id="MN740925">
    <property type="protein sequence ID" value="QHU18192.1"/>
    <property type="molecule type" value="Genomic_DNA"/>
</dbReference>